<dbReference type="PANTHER" id="PTHR30337:SF0">
    <property type="entry name" value="NUCLEASE SBCCD SUBUNIT D"/>
    <property type="match status" value="1"/>
</dbReference>
<evidence type="ECO:0000313" key="5">
    <source>
        <dbReference type="EMBL" id="CAB5231535.1"/>
    </source>
</evidence>
<name>A0A6J5QWL3_9CAUD</name>
<keyword evidence="2" id="KW-0378">Hydrolase</keyword>
<dbReference type="EMBL" id="LR797197">
    <property type="protein sequence ID" value="CAB4193030.1"/>
    <property type="molecule type" value="Genomic_DNA"/>
</dbReference>
<proteinExistence type="predicted"/>
<dbReference type="InterPro" id="IPR004843">
    <property type="entry name" value="Calcineurin-like_PHP"/>
</dbReference>
<evidence type="ECO:0000313" key="3">
    <source>
        <dbReference type="EMBL" id="CAB4193030.1"/>
    </source>
</evidence>
<organism evidence="2">
    <name type="scientific">uncultured Caudovirales phage</name>
    <dbReference type="NCBI Taxonomy" id="2100421"/>
    <lineage>
        <taxon>Viruses</taxon>
        <taxon>Duplodnaviria</taxon>
        <taxon>Heunggongvirae</taxon>
        <taxon>Uroviricota</taxon>
        <taxon>Caudoviricetes</taxon>
        <taxon>Peduoviridae</taxon>
        <taxon>Maltschvirus</taxon>
        <taxon>Maltschvirus maltsch</taxon>
    </lineage>
</organism>
<dbReference type="InterPro" id="IPR029052">
    <property type="entry name" value="Metallo-depent_PP-like"/>
</dbReference>
<dbReference type="Gene3D" id="3.60.21.10">
    <property type="match status" value="1"/>
</dbReference>
<dbReference type="SUPFAM" id="SSF56300">
    <property type="entry name" value="Metallo-dependent phosphatases"/>
    <property type="match status" value="1"/>
</dbReference>
<reference evidence="2" key="1">
    <citation type="submission" date="2020-05" db="EMBL/GenBank/DDBJ databases">
        <authorList>
            <person name="Chiriac C."/>
            <person name="Salcher M."/>
            <person name="Ghai R."/>
            <person name="Kavagutti S V."/>
        </authorList>
    </citation>
    <scope>NUCLEOTIDE SEQUENCE</scope>
</reference>
<keyword evidence="2" id="KW-0540">Nuclease</keyword>
<gene>
    <name evidence="2" type="ORF">UFOVP1127_63</name>
    <name evidence="3" type="ORF">UFOVP1242_11</name>
    <name evidence="4" type="ORF">UFOVP1492_71</name>
    <name evidence="5" type="ORF">UFOVP1580_100</name>
</gene>
<accession>A0A6J5QWL3</accession>
<dbReference type="InterPro" id="IPR050535">
    <property type="entry name" value="DNA_Repair-Maintenance_Comp"/>
</dbReference>
<dbReference type="GO" id="GO:0004527">
    <property type="term" value="F:exonuclease activity"/>
    <property type="evidence" value="ECO:0007669"/>
    <property type="project" value="UniProtKB-KW"/>
</dbReference>
<dbReference type="EMBL" id="LR798430">
    <property type="protein sequence ID" value="CAB5231535.1"/>
    <property type="molecule type" value="Genomic_DNA"/>
</dbReference>
<keyword evidence="2" id="KW-0269">Exonuclease</keyword>
<evidence type="ECO:0000313" key="4">
    <source>
        <dbReference type="EMBL" id="CAB4217717.1"/>
    </source>
</evidence>
<sequence>MSHLIAVFSDPHIHDYKQFSSGNARLDNCLLAVSRLWELCHRNGIKTILFPGDWYDQMKVLPTLAVNRSVALLYELSQKYPEIVCLAISGNHDMATKNTPQTPAVTALQHLDQVCPTFKLIDNRQFKIDKYDTLVIGIPYYEYPQHFEQALNLAYIKAVEYKAQVASPVILMIHQTPKGIFNEAIPWDTDPTDPLYEPFDLVLCGHIHDHQIVNDKFVVVGSPLHRDLGDVGKDKGYLIFDLHSLDEGFQFVPTKFPQFKRHAMELGEALPQSTDYLVPAYRDTRVTDVEVSSSSDFSADLSPEELITNYWQEADGKNTALLTFGLSLLN</sequence>
<dbReference type="EMBL" id="LR797075">
    <property type="protein sequence ID" value="CAB4185388.1"/>
    <property type="molecule type" value="Genomic_DNA"/>
</dbReference>
<feature type="domain" description="Calcineurin-like phosphoesterase" evidence="1">
    <location>
        <begin position="5"/>
        <end position="209"/>
    </location>
</feature>
<dbReference type="Pfam" id="PF00149">
    <property type="entry name" value="Metallophos"/>
    <property type="match status" value="1"/>
</dbReference>
<evidence type="ECO:0000259" key="1">
    <source>
        <dbReference type="Pfam" id="PF00149"/>
    </source>
</evidence>
<dbReference type="PANTHER" id="PTHR30337">
    <property type="entry name" value="COMPONENT OF ATP-DEPENDENT DSDNA EXONUCLEASE"/>
    <property type="match status" value="1"/>
</dbReference>
<dbReference type="EMBL" id="LR797450">
    <property type="protein sequence ID" value="CAB4217717.1"/>
    <property type="molecule type" value="Genomic_DNA"/>
</dbReference>
<protein>
    <submittedName>
        <fullName evidence="2">SbcD DNA repair exonuclease</fullName>
    </submittedName>
</protein>
<evidence type="ECO:0000313" key="2">
    <source>
        <dbReference type="EMBL" id="CAB4185388.1"/>
    </source>
</evidence>